<dbReference type="PANTHER" id="PTHR30055">
    <property type="entry name" value="HTH-TYPE TRANSCRIPTIONAL REGULATOR RUTR"/>
    <property type="match status" value="1"/>
</dbReference>
<feature type="domain" description="HTH tetR-type" evidence="6">
    <location>
        <begin position="10"/>
        <end position="70"/>
    </location>
</feature>
<sequence length="222" mass="23310">MGRPARGQALLSRERIGAAALALVDEHGPEGLTMRALAERLGVKAASLYGHVQGKDQLLDLLSELVNDEIDLAPLEDSDWSRGLTAYAHGYRAVFLRHPNTIALLARRRVAAERALAGYDAVLALLARAGLAPEHAAEVAAVLDYLVLGSALETFTAGFTRPPAEYAPRFPSLATALGAATAGDTAPTDLDDRGFSLGLAYLLTGIEARASRADQGAGMLPS</sequence>
<dbReference type="SUPFAM" id="SSF48498">
    <property type="entry name" value="Tetracyclin repressor-like, C-terminal domain"/>
    <property type="match status" value="1"/>
</dbReference>
<name>A0ABW1G7N5_9ACTN</name>
<evidence type="ECO:0000256" key="4">
    <source>
        <dbReference type="ARBA" id="ARBA00023163"/>
    </source>
</evidence>
<dbReference type="InterPro" id="IPR004111">
    <property type="entry name" value="Repressor_TetR_C"/>
</dbReference>
<dbReference type="Pfam" id="PF02909">
    <property type="entry name" value="TetR_C_1"/>
    <property type="match status" value="1"/>
</dbReference>
<accession>A0ABW1G7N5</accession>
<keyword evidence="3 5" id="KW-0238">DNA-binding</keyword>
<comment type="caution">
    <text evidence="7">The sequence shown here is derived from an EMBL/GenBank/DDBJ whole genome shotgun (WGS) entry which is preliminary data.</text>
</comment>
<reference evidence="8" key="1">
    <citation type="journal article" date="2019" name="Int. J. Syst. Evol. Microbiol.">
        <title>The Global Catalogue of Microorganisms (GCM) 10K type strain sequencing project: providing services to taxonomists for standard genome sequencing and annotation.</title>
        <authorList>
            <consortium name="The Broad Institute Genomics Platform"/>
            <consortium name="The Broad Institute Genome Sequencing Center for Infectious Disease"/>
            <person name="Wu L."/>
            <person name="Ma J."/>
        </authorList>
    </citation>
    <scope>NUCLEOTIDE SEQUENCE [LARGE SCALE GENOMIC DNA]</scope>
    <source>
        <strain evidence="8">JCM 4816</strain>
    </source>
</reference>
<keyword evidence="4" id="KW-0804">Transcription</keyword>
<protein>
    <submittedName>
        <fullName evidence="7">TetR/AcrR family transcriptional regulator C-terminal domain-containing protein</fullName>
    </submittedName>
</protein>
<keyword evidence="8" id="KW-1185">Reference proteome</keyword>
<dbReference type="Proteomes" id="UP001596174">
    <property type="component" value="Unassembled WGS sequence"/>
</dbReference>
<dbReference type="InterPro" id="IPR050109">
    <property type="entry name" value="HTH-type_TetR-like_transc_reg"/>
</dbReference>
<evidence type="ECO:0000256" key="5">
    <source>
        <dbReference type="PROSITE-ProRule" id="PRU00335"/>
    </source>
</evidence>
<evidence type="ECO:0000256" key="2">
    <source>
        <dbReference type="ARBA" id="ARBA00023015"/>
    </source>
</evidence>
<dbReference type="SUPFAM" id="SSF46689">
    <property type="entry name" value="Homeodomain-like"/>
    <property type="match status" value="1"/>
</dbReference>
<dbReference type="InterPro" id="IPR001647">
    <property type="entry name" value="HTH_TetR"/>
</dbReference>
<gene>
    <name evidence="7" type="ORF">ACFP3V_26330</name>
</gene>
<dbReference type="InterPro" id="IPR036271">
    <property type="entry name" value="Tet_transcr_reg_TetR-rel_C_sf"/>
</dbReference>
<dbReference type="Pfam" id="PF00440">
    <property type="entry name" value="TetR_N"/>
    <property type="match status" value="1"/>
</dbReference>
<dbReference type="RefSeq" id="WP_380588372.1">
    <property type="nucleotide sequence ID" value="NZ_JBHSQJ010000131.1"/>
</dbReference>
<evidence type="ECO:0000313" key="7">
    <source>
        <dbReference type="EMBL" id="MFC5910711.1"/>
    </source>
</evidence>
<feature type="DNA-binding region" description="H-T-H motif" evidence="5">
    <location>
        <begin position="33"/>
        <end position="52"/>
    </location>
</feature>
<dbReference type="InterPro" id="IPR009057">
    <property type="entry name" value="Homeodomain-like_sf"/>
</dbReference>
<dbReference type="PROSITE" id="PS50977">
    <property type="entry name" value="HTH_TETR_2"/>
    <property type="match status" value="1"/>
</dbReference>
<evidence type="ECO:0000256" key="1">
    <source>
        <dbReference type="ARBA" id="ARBA00022491"/>
    </source>
</evidence>
<dbReference type="PANTHER" id="PTHR30055:SF151">
    <property type="entry name" value="TRANSCRIPTIONAL REGULATORY PROTEIN"/>
    <property type="match status" value="1"/>
</dbReference>
<dbReference type="Gene3D" id="1.10.357.10">
    <property type="entry name" value="Tetracycline Repressor, domain 2"/>
    <property type="match status" value="1"/>
</dbReference>
<keyword evidence="2" id="KW-0805">Transcription regulation</keyword>
<evidence type="ECO:0000313" key="8">
    <source>
        <dbReference type="Proteomes" id="UP001596174"/>
    </source>
</evidence>
<proteinExistence type="predicted"/>
<keyword evidence="1" id="KW-0678">Repressor</keyword>
<organism evidence="7 8">
    <name type="scientific">Streptacidiphilus monticola</name>
    <dbReference type="NCBI Taxonomy" id="2161674"/>
    <lineage>
        <taxon>Bacteria</taxon>
        <taxon>Bacillati</taxon>
        <taxon>Actinomycetota</taxon>
        <taxon>Actinomycetes</taxon>
        <taxon>Kitasatosporales</taxon>
        <taxon>Streptomycetaceae</taxon>
        <taxon>Streptacidiphilus</taxon>
    </lineage>
</organism>
<evidence type="ECO:0000259" key="6">
    <source>
        <dbReference type="PROSITE" id="PS50977"/>
    </source>
</evidence>
<dbReference type="InterPro" id="IPR003012">
    <property type="entry name" value="Tet_transcr_reg_TetR"/>
</dbReference>
<dbReference type="PRINTS" id="PR00400">
    <property type="entry name" value="TETREPRESSOR"/>
</dbReference>
<evidence type="ECO:0000256" key="3">
    <source>
        <dbReference type="ARBA" id="ARBA00023125"/>
    </source>
</evidence>
<dbReference type="EMBL" id="JBHSQJ010000131">
    <property type="protein sequence ID" value="MFC5910711.1"/>
    <property type="molecule type" value="Genomic_DNA"/>
</dbReference>